<organism evidence="2 3">
    <name type="scientific">Roseateles koreensis</name>
    <dbReference type="NCBI Taxonomy" id="2987526"/>
    <lineage>
        <taxon>Bacteria</taxon>
        <taxon>Pseudomonadati</taxon>
        <taxon>Pseudomonadota</taxon>
        <taxon>Betaproteobacteria</taxon>
        <taxon>Burkholderiales</taxon>
        <taxon>Sphaerotilaceae</taxon>
        <taxon>Roseateles</taxon>
    </lineage>
</organism>
<accession>A0ABT5KLM0</accession>
<dbReference type="PROSITE" id="PS50995">
    <property type="entry name" value="HTH_MARR_2"/>
    <property type="match status" value="1"/>
</dbReference>
<dbReference type="SMART" id="SM00347">
    <property type="entry name" value="HTH_MARR"/>
    <property type="match status" value="1"/>
</dbReference>
<dbReference type="PANTHER" id="PTHR33164:SF43">
    <property type="entry name" value="HTH-TYPE TRANSCRIPTIONAL REPRESSOR YETL"/>
    <property type="match status" value="1"/>
</dbReference>
<gene>
    <name evidence="2" type="ORF">PRZ01_01230</name>
</gene>
<name>A0ABT5KLM0_9BURK</name>
<dbReference type="Gene3D" id="1.10.10.10">
    <property type="entry name" value="Winged helix-like DNA-binding domain superfamily/Winged helix DNA-binding domain"/>
    <property type="match status" value="1"/>
</dbReference>
<reference evidence="2 3" key="1">
    <citation type="submission" date="2022-10" db="EMBL/GenBank/DDBJ databases">
        <title>paucibacter sp. hw8 Genome sequencing.</title>
        <authorList>
            <person name="Park S."/>
        </authorList>
    </citation>
    <scope>NUCLEOTIDE SEQUENCE [LARGE SCALE GENOMIC DNA]</scope>
    <source>
        <strain evidence="3">hw8</strain>
    </source>
</reference>
<evidence type="ECO:0000313" key="2">
    <source>
        <dbReference type="EMBL" id="MDC8783812.1"/>
    </source>
</evidence>
<dbReference type="InterPro" id="IPR000835">
    <property type="entry name" value="HTH_MarR-typ"/>
</dbReference>
<dbReference type="PANTHER" id="PTHR33164">
    <property type="entry name" value="TRANSCRIPTIONAL REGULATOR, MARR FAMILY"/>
    <property type="match status" value="1"/>
</dbReference>
<dbReference type="EMBL" id="JAQQXS010000001">
    <property type="protein sequence ID" value="MDC8783812.1"/>
    <property type="molecule type" value="Genomic_DNA"/>
</dbReference>
<feature type="domain" description="HTH marR-type" evidence="1">
    <location>
        <begin position="55"/>
        <end position="188"/>
    </location>
</feature>
<dbReference type="Pfam" id="PF01047">
    <property type="entry name" value="MarR"/>
    <property type="match status" value="1"/>
</dbReference>
<dbReference type="Proteomes" id="UP001219862">
    <property type="component" value="Unassembled WGS sequence"/>
</dbReference>
<evidence type="ECO:0000313" key="3">
    <source>
        <dbReference type="Proteomes" id="UP001219862"/>
    </source>
</evidence>
<comment type="caution">
    <text evidence="2">The sequence shown here is derived from an EMBL/GenBank/DDBJ whole genome shotgun (WGS) entry which is preliminary data.</text>
</comment>
<evidence type="ECO:0000259" key="1">
    <source>
        <dbReference type="PROSITE" id="PS50995"/>
    </source>
</evidence>
<dbReference type="InterPro" id="IPR036390">
    <property type="entry name" value="WH_DNA-bd_sf"/>
</dbReference>
<keyword evidence="3" id="KW-1185">Reference proteome</keyword>
<sequence>MLSAPEAIGLGTNQDSTLAIVLDAVMTNIDANSWHDGGMTASKIKRSPLAEGALESVIGYHIAKARVATQALYVRHIGKPFKLRPVEYSVLMLLRANSDLTPKKLSRALSLSGPNLTILLDRLQNNGLIERVRSEIDRRSQQVLLTAEGSVFADDLARRTPQMEAELAHCLTPGERAMLVELLNKVSGYRHIEVDGEAAE</sequence>
<dbReference type="PRINTS" id="PR00598">
    <property type="entry name" value="HTHMARR"/>
</dbReference>
<proteinExistence type="predicted"/>
<dbReference type="InterPro" id="IPR036388">
    <property type="entry name" value="WH-like_DNA-bd_sf"/>
</dbReference>
<dbReference type="InterPro" id="IPR039422">
    <property type="entry name" value="MarR/SlyA-like"/>
</dbReference>
<dbReference type="SUPFAM" id="SSF46785">
    <property type="entry name" value="Winged helix' DNA-binding domain"/>
    <property type="match status" value="1"/>
</dbReference>
<protein>
    <submittedName>
        <fullName evidence="2">MarR family winged helix-turn-helix transcriptional regulator</fullName>
    </submittedName>
</protein>